<feature type="domain" description="HTH lysR-type" evidence="5">
    <location>
        <begin position="1"/>
        <end position="59"/>
    </location>
</feature>
<keyword evidence="4" id="KW-0804">Transcription</keyword>
<name>A0ABM6LZ65_9GAMM</name>
<evidence type="ECO:0000313" key="7">
    <source>
        <dbReference type="Proteomes" id="UP000249910"/>
    </source>
</evidence>
<reference evidence="6 7" key="1">
    <citation type="submission" date="2017-06" db="EMBL/GenBank/DDBJ databases">
        <title>Complete genome of Francisella halioticida.</title>
        <authorList>
            <person name="Sjodin A."/>
        </authorList>
    </citation>
    <scope>NUCLEOTIDE SEQUENCE [LARGE SCALE GENOMIC DNA]</scope>
    <source>
        <strain evidence="6 7">DSM 23729</strain>
    </source>
</reference>
<dbReference type="RefSeq" id="WP_088772499.1">
    <property type="nucleotide sequence ID" value="NZ_AP023082.1"/>
</dbReference>
<dbReference type="Proteomes" id="UP000249910">
    <property type="component" value="Chromosome"/>
</dbReference>
<dbReference type="SUPFAM" id="SSF46785">
    <property type="entry name" value="Winged helix' DNA-binding domain"/>
    <property type="match status" value="1"/>
</dbReference>
<dbReference type="InterPro" id="IPR000847">
    <property type="entry name" value="LysR_HTH_N"/>
</dbReference>
<keyword evidence="3" id="KW-0238">DNA-binding</keyword>
<dbReference type="InterPro" id="IPR036390">
    <property type="entry name" value="WH_DNA-bd_sf"/>
</dbReference>
<sequence>MSDLDRFELFTHTAELGSLTKAAARVNLSKASLSKQIKRLEKDLKVDLFLRSGRNLQLTEQGKLLLVQCLRLKKELDEARSVCQNFIEEPEGLLRIVASEYSVKKLIFPKLNAFMENYPKLDLIIDTHEYIPNFSDQQVDLAVGFSLPAGNEIIRSRILTSRLVLCATKQYFDRYGIPKKLRDLNDHKYITHTGHLNDGLRLKQGNNLMLKPYLVFNHTSSMIACAKQSLGLIQLPEYLLTEYLEHGEFIEVLTDYQLDKVHIYYYYPKHCYIQPKVRKFIDSFLVGN</sequence>
<dbReference type="PANTHER" id="PTHR30537">
    <property type="entry name" value="HTH-TYPE TRANSCRIPTIONAL REGULATOR"/>
    <property type="match status" value="1"/>
</dbReference>
<dbReference type="InterPro" id="IPR005119">
    <property type="entry name" value="LysR_subst-bd"/>
</dbReference>
<dbReference type="EMBL" id="CP022132">
    <property type="protein sequence ID" value="ASG67988.1"/>
    <property type="molecule type" value="Genomic_DNA"/>
</dbReference>
<evidence type="ECO:0000259" key="5">
    <source>
        <dbReference type="PROSITE" id="PS50931"/>
    </source>
</evidence>
<dbReference type="PROSITE" id="PS50931">
    <property type="entry name" value="HTH_LYSR"/>
    <property type="match status" value="1"/>
</dbReference>
<evidence type="ECO:0000313" key="6">
    <source>
        <dbReference type="EMBL" id="ASG67988.1"/>
    </source>
</evidence>
<dbReference type="Pfam" id="PF00126">
    <property type="entry name" value="HTH_1"/>
    <property type="match status" value="1"/>
</dbReference>
<evidence type="ECO:0000256" key="3">
    <source>
        <dbReference type="ARBA" id="ARBA00023125"/>
    </source>
</evidence>
<evidence type="ECO:0000256" key="4">
    <source>
        <dbReference type="ARBA" id="ARBA00023163"/>
    </source>
</evidence>
<keyword evidence="7" id="KW-1185">Reference proteome</keyword>
<dbReference type="Gene3D" id="3.40.190.290">
    <property type="match status" value="1"/>
</dbReference>
<keyword evidence="2" id="KW-0805">Transcription regulation</keyword>
<evidence type="ECO:0000256" key="2">
    <source>
        <dbReference type="ARBA" id="ARBA00023015"/>
    </source>
</evidence>
<dbReference type="PRINTS" id="PR00039">
    <property type="entry name" value="HTHLYSR"/>
</dbReference>
<proteinExistence type="inferred from homology"/>
<protein>
    <recommendedName>
        <fullName evidence="5">HTH lysR-type domain-containing protein</fullName>
    </recommendedName>
</protein>
<evidence type="ECO:0000256" key="1">
    <source>
        <dbReference type="ARBA" id="ARBA00009437"/>
    </source>
</evidence>
<gene>
    <name evidence="6" type="ORF">CDV26_05955</name>
</gene>
<accession>A0ABM6LZ65</accession>
<comment type="similarity">
    <text evidence="1">Belongs to the LysR transcriptional regulatory family.</text>
</comment>
<dbReference type="InterPro" id="IPR058163">
    <property type="entry name" value="LysR-type_TF_proteobact-type"/>
</dbReference>
<dbReference type="SUPFAM" id="SSF53850">
    <property type="entry name" value="Periplasmic binding protein-like II"/>
    <property type="match status" value="1"/>
</dbReference>
<dbReference type="CDD" id="cd08422">
    <property type="entry name" value="PBP2_CrgA_like"/>
    <property type="match status" value="1"/>
</dbReference>
<organism evidence="6 7">
    <name type="scientific">Francisella halioticida</name>
    <dbReference type="NCBI Taxonomy" id="549298"/>
    <lineage>
        <taxon>Bacteria</taxon>
        <taxon>Pseudomonadati</taxon>
        <taxon>Pseudomonadota</taxon>
        <taxon>Gammaproteobacteria</taxon>
        <taxon>Thiotrichales</taxon>
        <taxon>Francisellaceae</taxon>
        <taxon>Francisella</taxon>
    </lineage>
</organism>
<dbReference type="Pfam" id="PF03466">
    <property type="entry name" value="LysR_substrate"/>
    <property type="match status" value="1"/>
</dbReference>
<dbReference type="InterPro" id="IPR036388">
    <property type="entry name" value="WH-like_DNA-bd_sf"/>
</dbReference>
<dbReference type="Gene3D" id="1.10.10.10">
    <property type="entry name" value="Winged helix-like DNA-binding domain superfamily/Winged helix DNA-binding domain"/>
    <property type="match status" value="1"/>
</dbReference>
<dbReference type="PANTHER" id="PTHR30537:SF5">
    <property type="entry name" value="HTH-TYPE TRANSCRIPTIONAL ACTIVATOR TTDR-RELATED"/>
    <property type="match status" value="1"/>
</dbReference>